<proteinExistence type="predicted"/>
<evidence type="ECO:0000256" key="6">
    <source>
        <dbReference type="ARBA" id="ARBA00022842"/>
    </source>
</evidence>
<dbReference type="Pfam" id="PF00288">
    <property type="entry name" value="GHMP_kinases_N"/>
    <property type="match status" value="1"/>
</dbReference>
<organism evidence="11 12">
    <name type="scientific">Xylanibacter ruminicola</name>
    <name type="common">Prevotella ruminicola</name>
    <dbReference type="NCBI Taxonomy" id="839"/>
    <lineage>
        <taxon>Bacteria</taxon>
        <taxon>Pseudomonadati</taxon>
        <taxon>Bacteroidota</taxon>
        <taxon>Bacteroidia</taxon>
        <taxon>Bacteroidales</taxon>
        <taxon>Prevotellaceae</taxon>
        <taxon>Xylanibacter</taxon>
    </lineage>
</organism>
<dbReference type="Pfam" id="PF08544">
    <property type="entry name" value="GHMP_kinases_C"/>
    <property type="match status" value="1"/>
</dbReference>
<evidence type="ECO:0000256" key="8">
    <source>
        <dbReference type="ARBA" id="ARBA00023277"/>
    </source>
</evidence>
<dbReference type="RefSeq" id="WP_254771717.1">
    <property type="nucleotide sequence ID" value="NZ_FNRF01000004.1"/>
</dbReference>
<dbReference type="InterPro" id="IPR006204">
    <property type="entry name" value="GHMP_kinase_N_dom"/>
</dbReference>
<dbReference type="SUPFAM" id="SSF54211">
    <property type="entry name" value="Ribosomal protein S5 domain 2-like"/>
    <property type="match status" value="1"/>
</dbReference>
<evidence type="ECO:0000313" key="12">
    <source>
        <dbReference type="Proteomes" id="UP000182257"/>
    </source>
</evidence>
<dbReference type="GO" id="GO:0006012">
    <property type="term" value="P:galactose metabolic process"/>
    <property type="evidence" value="ECO:0007669"/>
    <property type="project" value="UniProtKB-KW"/>
</dbReference>
<evidence type="ECO:0000259" key="9">
    <source>
        <dbReference type="Pfam" id="PF00288"/>
    </source>
</evidence>
<evidence type="ECO:0000313" key="11">
    <source>
        <dbReference type="EMBL" id="SEA72739.1"/>
    </source>
</evidence>
<dbReference type="InterPro" id="IPR000705">
    <property type="entry name" value="Galactokinase"/>
</dbReference>
<keyword evidence="1" id="KW-0808">Transferase</keyword>
<gene>
    <name evidence="11" type="ORF">SAMN05216462_2354</name>
</gene>
<dbReference type="FunFam" id="3.30.70.890:FF:000001">
    <property type="entry name" value="Galactokinase"/>
    <property type="match status" value="1"/>
</dbReference>
<dbReference type="PRINTS" id="PR00473">
    <property type="entry name" value="GALCTOKINASE"/>
</dbReference>
<dbReference type="Proteomes" id="UP000182257">
    <property type="component" value="Unassembled WGS sequence"/>
</dbReference>
<name>A0A1H4DJS6_XYLRU</name>
<dbReference type="InterPro" id="IPR013750">
    <property type="entry name" value="GHMP_kinase_C_dom"/>
</dbReference>
<dbReference type="EMBL" id="FNRF01000004">
    <property type="protein sequence ID" value="SEA72739.1"/>
    <property type="molecule type" value="Genomic_DNA"/>
</dbReference>
<keyword evidence="8" id="KW-0119">Carbohydrate metabolism</keyword>
<accession>A0A1H4DJS6</accession>
<keyword evidence="7" id="KW-0299">Galactose metabolism</keyword>
<dbReference type="PANTHER" id="PTHR10457">
    <property type="entry name" value="MEVALONATE KINASE/GALACTOKINASE"/>
    <property type="match status" value="1"/>
</dbReference>
<keyword evidence="6" id="KW-0460">Magnesium</keyword>
<keyword evidence="3" id="KW-0547">Nucleotide-binding</keyword>
<dbReference type="GO" id="GO:0005524">
    <property type="term" value="F:ATP binding"/>
    <property type="evidence" value="ECO:0007669"/>
    <property type="project" value="UniProtKB-KW"/>
</dbReference>
<dbReference type="PROSITE" id="PS00627">
    <property type="entry name" value="GHMP_KINASES_ATP"/>
    <property type="match status" value="1"/>
</dbReference>
<dbReference type="InterPro" id="IPR006203">
    <property type="entry name" value="GHMP_knse_ATP-bd_CS"/>
</dbReference>
<dbReference type="InterPro" id="IPR020568">
    <property type="entry name" value="Ribosomal_Su5_D2-typ_SF"/>
</dbReference>
<sequence length="380" mass="42713">MKDYQYHIFSPYRVCTLGAHVDHQHGLVTGFAIDKGVDLFFDIREDSNVVLDSETFTGHVEFDIAMPSLVKQGDWGDYARGAKFALQKRFKLLKGITGTIRGSIPVGGLSSSAAVLIAYVMAFAKANGIQMEAFEVMKIASEAEREYIGLNNGLLDQACIALGKKDHLLMLDCESNEYRLIPKAANMPEFELGIFFSGLTRSLMSSDYNLRVAECKTAAWLVEAYENIPLKEQSKTFLRDVSESMFKIHRDKMPPRFARRAEHFFSEHKRVREGITAWETGNLEWFGSLSKASCESSIHNYECGSPELIAIYNAMLTTDGIYGGRFSGAGFKGACIAIVDPTKKEQIEKEITEKYLAKFPQYKNTFKVYFCKSDDGARFQ</sequence>
<reference evidence="11 12" key="1">
    <citation type="submission" date="2016-10" db="EMBL/GenBank/DDBJ databases">
        <authorList>
            <person name="de Groot N.N."/>
        </authorList>
    </citation>
    <scope>NUCLEOTIDE SEQUENCE [LARGE SCALE GENOMIC DNA]</scope>
    <source>
        <strain evidence="11 12">D31d</strain>
    </source>
</reference>
<dbReference type="PANTHER" id="PTHR10457:SF6">
    <property type="entry name" value="GALACTURONOKINASE"/>
    <property type="match status" value="1"/>
</dbReference>
<dbReference type="InterPro" id="IPR014721">
    <property type="entry name" value="Ribsml_uS5_D2-typ_fold_subgr"/>
</dbReference>
<evidence type="ECO:0000256" key="3">
    <source>
        <dbReference type="ARBA" id="ARBA00022741"/>
    </source>
</evidence>
<evidence type="ECO:0000256" key="2">
    <source>
        <dbReference type="ARBA" id="ARBA00022723"/>
    </source>
</evidence>
<dbReference type="Gene3D" id="3.30.70.890">
    <property type="entry name" value="GHMP kinase, C-terminal domain"/>
    <property type="match status" value="1"/>
</dbReference>
<dbReference type="Gene3D" id="3.30.230.10">
    <property type="match status" value="1"/>
</dbReference>
<evidence type="ECO:0000256" key="4">
    <source>
        <dbReference type="ARBA" id="ARBA00022777"/>
    </source>
</evidence>
<dbReference type="PIRSF" id="PIRSF000530">
    <property type="entry name" value="Galactokinase"/>
    <property type="match status" value="1"/>
</dbReference>
<keyword evidence="5" id="KW-0067">ATP-binding</keyword>
<evidence type="ECO:0000256" key="1">
    <source>
        <dbReference type="ARBA" id="ARBA00022679"/>
    </source>
</evidence>
<dbReference type="GO" id="GO:0005829">
    <property type="term" value="C:cytosol"/>
    <property type="evidence" value="ECO:0007669"/>
    <property type="project" value="TreeGrafter"/>
</dbReference>
<keyword evidence="2" id="KW-0479">Metal-binding</keyword>
<feature type="domain" description="GHMP kinase C-terminal" evidence="10">
    <location>
        <begin position="279"/>
        <end position="355"/>
    </location>
</feature>
<dbReference type="AlphaFoldDB" id="A0A1H4DJS6"/>
<keyword evidence="4 11" id="KW-0418">Kinase</keyword>
<evidence type="ECO:0000259" key="10">
    <source>
        <dbReference type="Pfam" id="PF08544"/>
    </source>
</evidence>
<dbReference type="InterPro" id="IPR006206">
    <property type="entry name" value="Mevalonate/galactokinase"/>
</dbReference>
<dbReference type="GO" id="GO:0004335">
    <property type="term" value="F:galactokinase activity"/>
    <property type="evidence" value="ECO:0007669"/>
    <property type="project" value="InterPro"/>
</dbReference>
<protein>
    <submittedName>
        <fullName evidence="11">Galactokinase/galacturonokinase</fullName>
    </submittedName>
</protein>
<dbReference type="InterPro" id="IPR036554">
    <property type="entry name" value="GHMP_kinase_C_sf"/>
</dbReference>
<feature type="domain" description="GHMP kinase N-terminal" evidence="9">
    <location>
        <begin position="79"/>
        <end position="164"/>
    </location>
</feature>
<dbReference type="GO" id="GO:0046872">
    <property type="term" value="F:metal ion binding"/>
    <property type="evidence" value="ECO:0007669"/>
    <property type="project" value="UniProtKB-KW"/>
</dbReference>
<evidence type="ECO:0000256" key="7">
    <source>
        <dbReference type="ARBA" id="ARBA00023144"/>
    </source>
</evidence>
<dbReference type="PRINTS" id="PR00959">
    <property type="entry name" value="MEVGALKINASE"/>
</dbReference>
<evidence type="ECO:0000256" key="5">
    <source>
        <dbReference type="ARBA" id="ARBA00022840"/>
    </source>
</evidence>
<dbReference type="SUPFAM" id="SSF55060">
    <property type="entry name" value="GHMP Kinase, C-terminal domain"/>
    <property type="match status" value="1"/>
</dbReference>